<feature type="compositionally biased region" description="Acidic residues" evidence="1">
    <location>
        <begin position="196"/>
        <end position="209"/>
    </location>
</feature>
<feature type="domain" description="WIYLD" evidence="2">
    <location>
        <begin position="10"/>
        <end position="69"/>
    </location>
</feature>
<sequence>MHPRGSRRRRRGQTRMDAALDAMRPFGFPYPLVRQKVKELLNVYGGDDGWVFVEEGAYSLLIETLLDNENANEEEHRHNSSQAEAGDANDDTNVPAGEPEPSTLLHACSNLVDADPVLQTHEVLDTSSRTSDPLYTASRTTSHDEKGCLSTSSNTVGCENLEKTLEKSPSNDISSPLPEHSHPIRKRRFYHGWIDSDNDEDEYGDDDLVELTPAPLPEESTKLMNRVQKAQDRVGLQA</sequence>
<dbReference type="InParanoid" id="A0A6P6FZX8"/>
<evidence type="ECO:0000259" key="2">
    <source>
        <dbReference type="Pfam" id="PF10440"/>
    </source>
</evidence>
<feature type="region of interest" description="Disordered" evidence="1">
    <location>
        <begin position="125"/>
        <end position="148"/>
    </location>
</feature>
<dbReference type="GeneID" id="112490769"/>
<dbReference type="FunCoup" id="A0A6P6FZX8">
    <property type="interactions" value="1"/>
</dbReference>
<dbReference type="InterPro" id="IPR043017">
    <property type="entry name" value="WIYLD_dom_sf"/>
</dbReference>
<accession>A0A6P6FZX8</accession>
<feature type="region of interest" description="Disordered" evidence="1">
    <location>
        <begin position="71"/>
        <end position="102"/>
    </location>
</feature>
<reference evidence="4" key="1">
    <citation type="submission" date="2025-08" db="UniProtKB">
        <authorList>
            <consortium name="RefSeq"/>
        </authorList>
    </citation>
    <scope>IDENTIFICATION</scope>
    <source>
        <tissue evidence="4">Seedling</tissue>
    </source>
</reference>
<dbReference type="InterPro" id="IPR018848">
    <property type="entry name" value="WIYLD_domain"/>
</dbReference>
<evidence type="ECO:0000313" key="4">
    <source>
        <dbReference type="RefSeq" id="XP_024927040.3"/>
    </source>
</evidence>
<evidence type="ECO:0000256" key="1">
    <source>
        <dbReference type="SAM" id="MobiDB-lite"/>
    </source>
</evidence>
<evidence type="ECO:0000313" key="3">
    <source>
        <dbReference type="Proteomes" id="UP001652623"/>
    </source>
</evidence>
<gene>
    <name evidence="4" type="primary">LOC112490769</name>
</gene>
<dbReference type="PANTHER" id="PTHR34271:SF1">
    <property type="entry name" value="NUCLEOLAR HISTONE METHYLTRANSFERASE-RELATED PROTEIN"/>
    <property type="match status" value="1"/>
</dbReference>
<feature type="compositionally biased region" description="Polar residues" evidence="1">
    <location>
        <begin position="125"/>
        <end position="140"/>
    </location>
</feature>
<keyword evidence="3" id="KW-1185">Reference proteome</keyword>
<name>A0A6P6FZX8_ZIZJJ</name>
<protein>
    <submittedName>
        <fullName evidence="4">Uncharacterized protein LOC112490769</fullName>
    </submittedName>
</protein>
<dbReference type="AlphaFoldDB" id="A0A6P6FZX8"/>
<dbReference type="Gene3D" id="1.10.8.850">
    <property type="entry name" value="Histone-lysine N methyltransferase , C-terminal domain-like"/>
    <property type="match status" value="1"/>
</dbReference>
<dbReference type="Pfam" id="PF10440">
    <property type="entry name" value="WIYLD"/>
    <property type="match status" value="1"/>
</dbReference>
<dbReference type="RefSeq" id="XP_024927040.3">
    <property type="nucleotide sequence ID" value="XM_025071272.3"/>
</dbReference>
<organism evidence="3 4">
    <name type="scientific">Ziziphus jujuba</name>
    <name type="common">Chinese jujube</name>
    <name type="synonym">Ziziphus sativa</name>
    <dbReference type="NCBI Taxonomy" id="326968"/>
    <lineage>
        <taxon>Eukaryota</taxon>
        <taxon>Viridiplantae</taxon>
        <taxon>Streptophyta</taxon>
        <taxon>Embryophyta</taxon>
        <taxon>Tracheophyta</taxon>
        <taxon>Spermatophyta</taxon>
        <taxon>Magnoliopsida</taxon>
        <taxon>eudicotyledons</taxon>
        <taxon>Gunneridae</taxon>
        <taxon>Pentapetalae</taxon>
        <taxon>rosids</taxon>
        <taxon>fabids</taxon>
        <taxon>Rosales</taxon>
        <taxon>Rhamnaceae</taxon>
        <taxon>Paliureae</taxon>
        <taxon>Ziziphus</taxon>
    </lineage>
</organism>
<dbReference type="Proteomes" id="UP001652623">
    <property type="component" value="Chromosome 10"/>
</dbReference>
<dbReference type="KEGG" id="zju:112490769"/>
<proteinExistence type="predicted"/>
<feature type="region of interest" description="Disordered" evidence="1">
    <location>
        <begin position="196"/>
        <end position="238"/>
    </location>
</feature>
<dbReference type="PANTHER" id="PTHR34271">
    <property type="entry name" value="NUCLEOLAR HISTONE METHYLTRANSFERASE-RELATED PROTEIN"/>
    <property type="match status" value="1"/>
</dbReference>